<dbReference type="SUPFAM" id="SSF53597">
    <property type="entry name" value="Dihydrofolate reductase-like"/>
    <property type="match status" value="1"/>
</dbReference>
<dbReference type="OrthoDB" id="7342392at2"/>
<evidence type="ECO:0000313" key="3">
    <source>
        <dbReference type="Proteomes" id="UP000193087"/>
    </source>
</evidence>
<dbReference type="RefSeq" id="WP_085251366.1">
    <property type="nucleotide sequence ID" value="NZ_JACKSL010000019.1"/>
</dbReference>
<dbReference type="Gene3D" id="3.40.430.10">
    <property type="entry name" value="Dihydrofolate Reductase, subunit A"/>
    <property type="match status" value="1"/>
</dbReference>
<evidence type="ECO:0000259" key="1">
    <source>
        <dbReference type="Pfam" id="PF01872"/>
    </source>
</evidence>
<name>A0A1X2CE82_9MYCO</name>
<dbReference type="EMBL" id="LQPQ01000121">
    <property type="protein sequence ID" value="ORW74335.1"/>
    <property type="molecule type" value="Genomic_DNA"/>
</dbReference>
<dbReference type="STRING" id="486698.AWC22_23380"/>
<reference evidence="2 3" key="1">
    <citation type="submission" date="2016-01" db="EMBL/GenBank/DDBJ databases">
        <title>The new phylogeny of the genus Mycobacterium.</title>
        <authorList>
            <person name="Tarcisio F."/>
            <person name="Conor M."/>
            <person name="Antonella G."/>
            <person name="Elisabetta G."/>
            <person name="Giulia F.S."/>
            <person name="Sara T."/>
            <person name="Anna F."/>
            <person name="Clotilde B."/>
            <person name="Roberto B."/>
            <person name="Veronica D.S."/>
            <person name="Fabio R."/>
            <person name="Monica P."/>
            <person name="Olivier J."/>
            <person name="Enrico T."/>
            <person name="Nicola S."/>
        </authorList>
    </citation>
    <scope>NUCLEOTIDE SEQUENCE [LARGE SCALE GENOMIC DNA]</scope>
    <source>
        <strain evidence="2 3">DSM 45176</strain>
    </source>
</reference>
<evidence type="ECO:0000313" key="2">
    <source>
        <dbReference type="EMBL" id="ORW74335.1"/>
    </source>
</evidence>
<dbReference type="Proteomes" id="UP000193087">
    <property type="component" value="Unassembled WGS sequence"/>
</dbReference>
<dbReference type="PANTHER" id="PTHR38011:SF11">
    <property type="entry name" value="2,5-DIAMINO-6-RIBOSYLAMINO-4(3H)-PYRIMIDINONE 5'-PHOSPHATE REDUCTASE"/>
    <property type="match status" value="1"/>
</dbReference>
<gene>
    <name evidence="2" type="ORF">AWC22_23380</name>
</gene>
<dbReference type="InterPro" id="IPR024072">
    <property type="entry name" value="DHFR-like_dom_sf"/>
</dbReference>
<dbReference type="PANTHER" id="PTHR38011">
    <property type="entry name" value="DIHYDROFOLATE REDUCTASE FAMILY PROTEIN (AFU_ORTHOLOGUE AFUA_8G06820)"/>
    <property type="match status" value="1"/>
</dbReference>
<organism evidence="2 3">
    <name type="scientific">Mycobacterium riyadhense</name>
    <dbReference type="NCBI Taxonomy" id="486698"/>
    <lineage>
        <taxon>Bacteria</taxon>
        <taxon>Bacillati</taxon>
        <taxon>Actinomycetota</taxon>
        <taxon>Actinomycetes</taxon>
        <taxon>Mycobacteriales</taxon>
        <taxon>Mycobacteriaceae</taxon>
        <taxon>Mycobacterium</taxon>
    </lineage>
</organism>
<proteinExistence type="predicted"/>
<dbReference type="GeneID" id="93492798"/>
<keyword evidence="3" id="KW-1185">Reference proteome</keyword>
<protein>
    <recommendedName>
        <fullName evidence="1">Bacterial bifunctional deaminase-reductase C-terminal domain-containing protein</fullName>
    </recommendedName>
</protein>
<dbReference type="AlphaFoldDB" id="A0A1X2CE82"/>
<comment type="caution">
    <text evidence="2">The sequence shown here is derived from an EMBL/GenBank/DDBJ whole genome shotgun (WGS) entry which is preliminary data.</text>
</comment>
<dbReference type="GO" id="GO:0009231">
    <property type="term" value="P:riboflavin biosynthetic process"/>
    <property type="evidence" value="ECO:0007669"/>
    <property type="project" value="InterPro"/>
</dbReference>
<sequence length="195" mass="21505">MTRKIVASMQISLDGMAERANGATDWIGSNPDTFDWELFDRVDACVLGRAMYPDYEQYWRAIIADPATPLAATGAIPTTDEIRYAKFADRTTHYVLTHSPDELDWPVAQAIGDLGAVQRLRESPGRDIYVVGGPTTVGNFVERGLLDELRLTVHPVVLGGGTPLFGRVSSEHRFALVGSEQLDDGLVRLAYQNLR</sequence>
<dbReference type="Pfam" id="PF01872">
    <property type="entry name" value="RibD_C"/>
    <property type="match status" value="1"/>
</dbReference>
<dbReference type="InterPro" id="IPR002734">
    <property type="entry name" value="RibDG_C"/>
</dbReference>
<accession>A0A1X2CE82</accession>
<feature type="domain" description="Bacterial bifunctional deaminase-reductase C-terminal" evidence="1">
    <location>
        <begin position="3"/>
        <end position="187"/>
    </location>
</feature>
<dbReference type="InterPro" id="IPR050765">
    <property type="entry name" value="Riboflavin_Biosynth_HTPR"/>
</dbReference>
<dbReference type="GO" id="GO:0008703">
    <property type="term" value="F:5-amino-6-(5-phosphoribosylamino)uracil reductase activity"/>
    <property type="evidence" value="ECO:0007669"/>
    <property type="project" value="InterPro"/>
</dbReference>